<feature type="domain" description="DNA ligase IV" evidence="1">
    <location>
        <begin position="8"/>
        <end position="40"/>
    </location>
</feature>
<evidence type="ECO:0000259" key="1">
    <source>
        <dbReference type="Pfam" id="PF11411"/>
    </source>
</evidence>
<dbReference type="InterPro" id="IPR029710">
    <property type="entry name" value="LIG4"/>
</dbReference>
<dbReference type="GO" id="GO:0003910">
    <property type="term" value="F:DNA ligase (ATP) activity"/>
    <property type="evidence" value="ECO:0007669"/>
    <property type="project" value="InterPro"/>
</dbReference>
<keyword evidence="2" id="KW-1185">Reference proteome</keyword>
<dbReference type="Proteomes" id="UP000887565">
    <property type="component" value="Unplaced"/>
</dbReference>
<organism evidence="2 3">
    <name type="scientific">Romanomermis culicivorax</name>
    <name type="common">Nematode worm</name>
    <dbReference type="NCBI Taxonomy" id="13658"/>
    <lineage>
        <taxon>Eukaryota</taxon>
        <taxon>Metazoa</taxon>
        <taxon>Ecdysozoa</taxon>
        <taxon>Nematoda</taxon>
        <taxon>Enoplea</taxon>
        <taxon>Dorylaimia</taxon>
        <taxon>Mermithida</taxon>
        <taxon>Mermithoidea</taxon>
        <taxon>Mermithidae</taxon>
        <taxon>Romanomermis</taxon>
    </lineage>
</organism>
<dbReference type="InterPro" id="IPR021536">
    <property type="entry name" value="DNA_ligase_IV_dom"/>
</dbReference>
<dbReference type="GO" id="GO:0005524">
    <property type="term" value="F:ATP binding"/>
    <property type="evidence" value="ECO:0007669"/>
    <property type="project" value="InterPro"/>
</dbReference>
<accession>A0A915KUS2</accession>
<proteinExistence type="predicted"/>
<dbReference type="InterPro" id="IPR036420">
    <property type="entry name" value="BRCT_dom_sf"/>
</dbReference>
<dbReference type="GO" id="GO:0006297">
    <property type="term" value="P:nucleotide-excision repair, DNA gap filling"/>
    <property type="evidence" value="ECO:0007669"/>
    <property type="project" value="TreeGrafter"/>
</dbReference>
<reference evidence="3" key="1">
    <citation type="submission" date="2022-11" db="UniProtKB">
        <authorList>
            <consortium name="WormBaseParasite"/>
        </authorList>
    </citation>
    <scope>IDENTIFICATION</scope>
</reference>
<evidence type="ECO:0000313" key="3">
    <source>
        <dbReference type="WBParaSite" id="nRc.2.0.1.t42676-RA"/>
    </source>
</evidence>
<name>A0A915KUS2_ROMCU</name>
<dbReference type="PANTHER" id="PTHR45997">
    <property type="entry name" value="DNA LIGASE 4"/>
    <property type="match status" value="1"/>
</dbReference>
<dbReference type="GO" id="GO:0006303">
    <property type="term" value="P:double-strand break repair via nonhomologous end joining"/>
    <property type="evidence" value="ECO:0007669"/>
    <property type="project" value="TreeGrafter"/>
</dbReference>
<dbReference type="Pfam" id="PF11411">
    <property type="entry name" value="DNA_ligase_IV"/>
    <property type="match status" value="1"/>
</dbReference>
<dbReference type="Gene3D" id="3.40.50.10190">
    <property type="entry name" value="BRCT domain"/>
    <property type="match status" value="1"/>
</dbReference>
<protein>
    <submittedName>
        <fullName evidence="3">DNA ligase IV domain-containing protein</fullName>
    </submittedName>
</protein>
<evidence type="ECO:0000313" key="2">
    <source>
        <dbReference type="Proteomes" id="UP000887565"/>
    </source>
</evidence>
<dbReference type="WBParaSite" id="nRc.2.0.1.t42676-RA">
    <property type="protein sequence ID" value="nRc.2.0.1.t42676-RA"/>
    <property type="gene ID" value="nRc.2.0.1.g42676"/>
</dbReference>
<dbReference type="GO" id="GO:0005958">
    <property type="term" value="C:DNA-dependent protein kinase-DNA ligase 4 complex"/>
    <property type="evidence" value="ECO:0007669"/>
    <property type="project" value="TreeGrafter"/>
</dbReference>
<dbReference type="GO" id="GO:0003677">
    <property type="term" value="F:DNA binding"/>
    <property type="evidence" value="ECO:0007669"/>
    <property type="project" value="InterPro"/>
</dbReference>
<dbReference type="PANTHER" id="PTHR45997:SF1">
    <property type="entry name" value="DNA LIGASE 4"/>
    <property type="match status" value="1"/>
</dbReference>
<sequence>MWFVTKHTQSAFSLNYDEFGDSYTCETNVQDLKNLFDDIDSKGINKGELVETHFEYLSDYKYGLFKRLNAYIDRTATESAEQINHLFRMNLTENLMRLYGATILTSVDIFCSHVVLDSM</sequence>
<dbReference type="AlphaFoldDB" id="A0A915KUS2"/>
<dbReference type="GO" id="GO:0032807">
    <property type="term" value="C:DNA ligase IV complex"/>
    <property type="evidence" value="ECO:0007669"/>
    <property type="project" value="TreeGrafter"/>
</dbReference>